<protein>
    <submittedName>
        <fullName evidence="1">Uncharacterized protein</fullName>
    </submittedName>
</protein>
<dbReference type="HOGENOM" id="CLU_3430006_0_0_1"/>
<proteinExistence type="predicted"/>
<dbReference type="Proteomes" id="UP000028524">
    <property type="component" value="Unassembled WGS sequence"/>
</dbReference>
<evidence type="ECO:0000313" key="1">
    <source>
        <dbReference type="EMBL" id="KFA66591.1"/>
    </source>
</evidence>
<evidence type="ECO:0000313" key="2">
    <source>
        <dbReference type="Proteomes" id="UP000028524"/>
    </source>
</evidence>
<dbReference type="InParanoid" id="A0A084QRK6"/>
<reference evidence="1 2" key="1">
    <citation type="journal article" date="2014" name="BMC Genomics">
        <title>Comparative genome sequencing reveals chemotype-specific gene clusters in the toxigenic black mold Stachybotrys.</title>
        <authorList>
            <person name="Semeiks J."/>
            <person name="Borek D."/>
            <person name="Otwinowski Z."/>
            <person name="Grishin N.V."/>
        </authorList>
    </citation>
    <scope>NUCLEOTIDE SEQUENCE [LARGE SCALE GENOMIC DNA]</scope>
    <source>
        <strain evidence="1 2">IBT 40285</strain>
    </source>
</reference>
<accession>A0A084QRK6</accession>
<dbReference type="AlphaFoldDB" id="A0A084QRK6"/>
<keyword evidence="2" id="KW-1185">Reference proteome</keyword>
<organism evidence="1 2">
    <name type="scientific">Stachybotrys chlorohalonatus (strain IBT 40285)</name>
    <dbReference type="NCBI Taxonomy" id="1283841"/>
    <lineage>
        <taxon>Eukaryota</taxon>
        <taxon>Fungi</taxon>
        <taxon>Dikarya</taxon>
        <taxon>Ascomycota</taxon>
        <taxon>Pezizomycotina</taxon>
        <taxon>Sordariomycetes</taxon>
        <taxon>Hypocreomycetidae</taxon>
        <taxon>Hypocreales</taxon>
        <taxon>Stachybotryaceae</taxon>
        <taxon>Stachybotrys</taxon>
    </lineage>
</organism>
<name>A0A084QRK6_STAC4</name>
<gene>
    <name evidence="1" type="ORF">S40285_10916</name>
</gene>
<sequence>MNLAWIKKQGFQSVNRSLA</sequence>
<dbReference type="EMBL" id="KL660427">
    <property type="protein sequence ID" value="KFA66591.1"/>
    <property type="molecule type" value="Genomic_DNA"/>
</dbReference>